<proteinExistence type="predicted"/>
<dbReference type="RefSeq" id="WP_311865407.1">
    <property type="nucleotide sequence ID" value="NZ_JARPWH010000054.1"/>
</dbReference>
<name>A0AAW8RWN8_ENTAV</name>
<evidence type="ECO:0000313" key="3">
    <source>
        <dbReference type="EMBL" id="MDT2403530.1"/>
    </source>
</evidence>
<feature type="coiled-coil region" evidence="1">
    <location>
        <begin position="53"/>
        <end position="102"/>
    </location>
</feature>
<sequence length="311" mass="35908">MEISELSTELEVGVRYTPSEIIIENEDYLAKSVDNLVSLYSSFVFTDDNIPEAKAAKTSLNKVRKILDDQRKEVKKNYNEPLKSFESSIKSYVEKIDSVKNNIDAGIKDFEEREREKRQLVLDQVIADMAPNYEILVEELEVDPSWANKTNFTKKGEVNSKTVKIIADKMGFIALEKRRIEGDKKTVQTFADLNGLEPYAWENLIVQGHSVNDVLERMKQASEQKKRDEEERARQSAAEKEYQEAMAKLEQEQQQTIGDKIIDQETGEVVEEIIEDEILKFTLEISGPKSKLYKLNQYMTEQGIEFKKIFD</sequence>
<reference evidence="3" key="1">
    <citation type="submission" date="2023-03" db="EMBL/GenBank/DDBJ databases">
        <authorList>
            <person name="Shen W."/>
            <person name="Cai J."/>
        </authorList>
    </citation>
    <scope>NUCLEOTIDE SEQUENCE</scope>
    <source>
        <strain evidence="3">P33-2</strain>
    </source>
</reference>
<dbReference type="Proteomes" id="UP001260773">
    <property type="component" value="Unassembled WGS sequence"/>
</dbReference>
<evidence type="ECO:0000256" key="1">
    <source>
        <dbReference type="SAM" id="Coils"/>
    </source>
</evidence>
<gene>
    <name evidence="3" type="ORF">P7D43_14245</name>
</gene>
<evidence type="ECO:0000313" key="4">
    <source>
        <dbReference type="Proteomes" id="UP001260773"/>
    </source>
</evidence>
<comment type="caution">
    <text evidence="3">The sequence shown here is derived from an EMBL/GenBank/DDBJ whole genome shotgun (WGS) entry which is preliminary data.</text>
</comment>
<dbReference type="AlphaFoldDB" id="A0AAW8RWN8"/>
<dbReference type="Pfam" id="PF07083">
    <property type="entry name" value="DUF1351"/>
    <property type="match status" value="1"/>
</dbReference>
<accession>A0AAW8RWN8</accession>
<keyword evidence="1" id="KW-0175">Coiled coil</keyword>
<feature type="region of interest" description="Disordered" evidence="2">
    <location>
        <begin position="219"/>
        <end position="238"/>
    </location>
</feature>
<dbReference type="EMBL" id="JARPWH010000054">
    <property type="protein sequence ID" value="MDT2403530.1"/>
    <property type="molecule type" value="Genomic_DNA"/>
</dbReference>
<evidence type="ECO:0000256" key="2">
    <source>
        <dbReference type="SAM" id="MobiDB-lite"/>
    </source>
</evidence>
<protein>
    <submittedName>
        <fullName evidence="3">DUF1351 domain-containing protein</fullName>
    </submittedName>
</protein>
<dbReference type="InterPro" id="IPR009785">
    <property type="entry name" value="Prophage_Lj928_Orf309"/>
</dbReference>
<organism evidence="3 4">
    <name type="scientific">Enterococcus avium</name>
    <name type="common">Streptococcus avium</name>
    <dbReference type="NCBI Taxonomy" id="33945"/>
    <lineage>
        <taxon>Bacteria</taxon>
        <taxon>Bacillati</taxon>
        <taxon>Bacillota</taxon>
        <taxon>Bacilli</taxon>
        <taxon>Lactobacillales</taxon>
        <taxon>Enterococcaceae</taxon>
        <taxon>Enterococcus</taxon>
    </lineage>
</organism>